<protein>
    <submittedName>
        <fullName evidence="2">Uncharacterized protein</fullName>
    </submittedName>
</protein>
<dbReference type="Proteomes" id="UP000053237">
    <property type="component" value="Unassembled WGS sequence"/>
</dbReference>
<name>A0A024GAX7_9STRA</name>
<dbReference type="AlphaFoldDB" id="A0A024GAX7"/>
<evidence type="ECO:0000313" key="3">
    <source>
        <dbReference type="Proteomes" id="UP000053237"/>
    </source>
</evidence>
<evidence type="ECO:0000313" key="2">
    <source>
        <dbReference type="EMBL" id="CCI43705.1"/>
    </source>
</evidence>
<dbReference type="InParanoid" id="A0A024GAX7"/>
<organism evidence="2 3">
    <name type="scientific">Albugo candida</name>
    <dbReference type="NCBI Taxonomy" id="65357"/>
    <lineage>
        <taxon>Eukaryota</taxon>
        <taxon>Sar</taxon>
        <taxon>Stramenopiles</taxon>
        <taxon>Oomycota</taxon>
        <taxon>Peronosporomycetes</taxon>
        <taxon>Albuginales</taxon>
        <taxon>Albuginaceae</taxon>
        <taxon>Albugo</taxon>
    </lineage>
</organism>
<comment type="caution">
    <text evidence="2">The sequence shown here is derived from an EMBL/GenBank/DDBJ whole genome shotgun (WGS) entry which is preliminary data.</text>
</comment>
<keyword evidence="3" id="KW-1185">Reference proteome</keyword>
<keyword evidence="1" id="KW-0472">Membrane</keyword>
<evidence type="ECO:0000256" key="1">
    <source>
        <dbReference type="SAM" id="Phobius"/>
    </source>
</evidence>
<proteinExistence type="predicted"/>
<feature type="transmembrane region" description="Helical" evidence="1">
    <location>
        <begin position="129"/>
        <end position="150"/>
    </location>
</feature>
<gene>
    <name evidence="2" type="ORF">BN9_044890</name>
</gene>
<keyword evidence="1" id="KW-0812">Transmembrane</keyword>
<reference evidence="2 3" key="1">
    <citation type="submission" date="2012-05" db="EMBL/GenBank/DDBJ databases">
        <title>Recombination and specialization in a pathogen metapopulation.</title>
        <authorList>
            <person name="Gardiner A."/>
            <person name="Kemen E."/>
            <person name="Schultz-Larsen T."/>
            <person name="MacLean D."/>
            <person name="Van Oosterhout C."/>
            <person name="Jones J.D.G."/>
        </authorList>
    </citation>
    <scope>NUCLEOTIDE SEQUENCE [LARGE SCALE GENOMIC DNA]</scope>
    <source>
        <strain evidence="2 3">Ac Nc2</strain>
    </source>
</reference>
<accession>A0A024GAX7</accession>
<dbReference type="EMBL" id="CAIX01000054">
    <property type="protein sequence ID" value="CCI43705.1"/>
    <property type="molecule type" value="Genomic_DNA"/>
</dbReference>
<sequence length="223" mass="25356">MFLTQFGAAVAVVIGFQHLRNLLYEARRKLGFTSRFSLAMSDQYVLNEIDHLVLTMYKLCDPFDVKVFTHMEGYFVSCKNTQLCWFSDFMETCDVGNISATSVHSPIVSGCGLKVMEKLELNSVLVMSWLRMLGCVTMVWTLLSCFMVLYRIAQRSSYHEITNPMSRSKALSASKHFPPNGKTCHIVMSGDHNVRCTIHQYMNVFQAIPIAYILDDNAPLQLI</sequence>
<keyword evidence="1" id="KW-1133">Transmembrane helix</keyword>